<dbReference type="PANTHER" id="PTHR33724:SF1">
    <property type="entry name" value="INTRAFLAGELLAR TRANSPORT PROTEIN 43 HOMOLOG"/>
    <property type="match status" value="1"/>
</dbReference>
<name>A0AAV2SVN7_MEGNR</name>
<evidence type="ECO:0008006" key="6">
    <source>
        <dbReference type="Google" id="ProtNLM"/>
    </source>
</evidence>
<feature type="compositionally biased region" description="Polar residues" evidence="3">
    <location>
        <begin position="44"/>
        <end position="53"/>
    </location>
</feature>
<evidence type="ECO:0000256" key="1">
    <source>
        <dbReference type="ARBA" id="ARBA00007563"/>
    </source>
</evidence>
<dbReference type="AlphaFoldDB" id="A0AAV2SVN7"/>
<evidence type="ECO:0000256" key="2">
    <source>
        <dbReference type="ARBA" id="ARBA00022794"/>
    </source>
</evidence>
<dbReference type="EMBL" id="CAXKWB010146113">
    <property type="protein sequence ID" value="CAL4246673.1"/>
    <property type="molecule type" value="Genomic_DNA"/>
</dbReference>
<feature type="non-terminal residue" evidence="4">
    <location>
        <position position="199"/>
    </location>
</feature>
<evidence type="ECO:0000313" key="5">
    <source>
        <dbReference type="Proteomes" id="UP001497623"/>
    </source>
</evidence>
<organism evidence="4 5">
    <name type="scientific">Meganyctiphanes norvegica</name>
    <name type="common">Northern krill</name>
    <name type="synonym">Thysanopoda norvegica</name>
    <dbReference type="NCBI Taxonomy" id="48144"/>
    <lineage>
        <taxon>Eukaryota</taxon>
        <taxon>Metazoa</taxon>
        <taxon>Ecdysozoa</taxon>
        <taxon>Arthropoda</taxon>
        <taxon>Crustacea</taxon>
        <taxon>Multicrustacea</taxon>
        <taxon>Malacostraca</taxon>
        <taxon>Eumalacostraca</taxon>
        <taxon>Eucarida</taxon>
        <taxon>Euphausiacea</taxon>
        <taxon>Euphausiidae</taxon>
        <taxon>Meganyctiphanes</taxon>
    </lineage>
</organism>
<dbReference type="GO" id="GO:0035721">
    <property type="term" value="P:intraciliary retrograde transport"/>
    <property type="evidence" value="ECO:0007669"/>
    <property type="project" value="TreeGrafter"/>
</dbReference>
<feature type="compositionally biased region" description="Basic and acidic residues" evidence="3">
    <location>
        <begin position="81"/>
        <end position="91"/>
    </location>
</feature>
<protein>
    <recommendedName>
        <fullName evidence="6">Intraflagellar transport protein 43 homolog</fullName>
    </recommendedName>
</protein>
<comment type="caution">
    <text evidence="4">The sequence shown here is derived from an EMBL/GenBank/DDBJ whole genome shotgun (WGS) entry which is preliminary data.</text>
</comment>
<dbReference type="GO" id="GO:0005929">
    <property type="term" value="C:cilium"/>
    <property type="evidence" value="ECO:0007669"/>
    <property type="project" value="TreeGrafter"/>
</dbReference>
<dbReference type="PANTHER" id="PTHR33724">
    <property type="entry name" value="INTRAFLAGELLAR TRANSPORT PROTEIN 43 HOMOLOG"/>
    <property type="match status" value="1"/>
</dbReference>
<accession>A0AAV2SVN7</accession>
<reference evidence="4 5" key="1">
    <citation type="submission" date="2024-05" db="EMBL/GenBank/DDBJ databases">
        <authorList>
            <person name="Wallberg A."/>
        </authorList>
    </citation>
    <scope>NUCLEOTIDE SEQUENCE [LARGE SCALE GENOMIC DNA]</scope>
</reference>
<dbReference type="Proteomes" id="UP001497623">
    <property type="component" value="Unassembled WGS sequence"/>
</dbReference>
<dbReference type="InterPro" id="IPR029302">
    <property type="entry name" value="IFT43"/>
</dbReference>
<evidence type="ECO:0000313" key="4">
    <source>
        <dbReference type="EMBL" id="CAL4246673.1"/>
    </source>
</evidence>
<gene>
    <name evidence="4" type="ORF">MNOR_LOCUS41258</name>
</gene>
<dbReference type="GO" id="GO:0030991">
    <property type="term" value="C:intraciliary transport particle A"/>
    <property type="evidence" value="ECO:0007669"/>
    <property type="project" value="InterPro"/>
</dbReference>
<comment type="similarity">
    <text evidence="1">Belongs to the IFT43 family.</text>
</comment>
<keyword evidence="2" id="KW-0970">Cilium biogenesis/degradation</keyword>
<feature type="compositionally biased region" description="Low complexity" evidence="3">
    <location>
        <begin position="27"/>
        <end position="43"/>
    </location>
</feature>
<feature type="compositionally biased region" description="Basic residues" evidence="3">
    <location>
        <begin position="12"/>
        <end position="22"/>
    </location>
</feature>
<keyword evidence="5" id="KW-1185">Reference proteome</keyword>
<evidence type="ECO:0000256" key="3">
    <source>
        <dbReference type="SAM" id="MobiDB-lite"/>
    </source>
</evidence>
<sequence>MDSLEFSLSPINKKKSPRKGRRAAAVSSGPDSLGLADDLLGSPTFSSNISPNQAPELGAPAERRAGGWASSSKGGDFGPPPEDHRFQKDTDSDTEMPIIPDLDEVVEEDFAQQVAHAPSVTVNRVTTYKELDTPLRHAAFSTLDDIDLRMLTNCLSSEAEIREPDIEWKWDAIFTEVSSDLRTEWESKDIIKDCFKIQL</sequence>
<dbReference type="Pfam" id="PF15305">
    <property type="entry name" value="IFT43"/>
    <property type="match status" value="1"/>
</dbReference>
<proteinExistence type="inferred from homology"/>
<feature type="region of interest" description="Disordered" evidence="3">
    <location>
        <begin position="1"/>
        <end position="94"/>
    </location>
</feature>